<evidence type="ECO:0000313" key="2">
    <source>
        <dbReference type="EMBL" id="CAB0593994.1"/>
    </source>
</evidence>
<accession>A0A811G3X1</accession>
<feature type="compositionally biased region" description="Polar residues" evidence="1">
    <location>
        <begin position="146"/>
        <end position="165"/>
    </location>
</feature>
<evidence type="ECO:0000313" key="3">
    <source>
        <dbReference type="Proteomes" id="UP000480222"/>
    </source>
</evidence>
<reference evidence="2 3" key="1">
    <citation type="submission" date="2020-02" db="EMBL/GenBank/DDBJ databases">
        <authorList>
            <person name="Brisse S."/>
        </authorList>
    </citation>
    <scope>NUCLEOTIDE SEQUENCE [LARGE SCALE GENOMIC DNA]</scope>
    <source>
        <strain evidence="2">CIP107547</strain>
    </source>
</reference>
<comment type="caution">
    <text evidence="2">The sequence shown here is derived from an EMBL/GenBank/DDBJ whole genome shotgun (WGS) entry which is preliminary data.</text>
</comment>
<feature type="compositionally biased region" description="Low complexity" evidence="1">
    <location>
        <begin position="166"/>
        <end position="183"/>
    </location>
</feature>
<protein>
    <submittedName>
        <fullName evidence="2">Uncharacterized protein</fullName>
    </submittedName>
</protein>
<dbReference type="AlphaFoldDB" id="A0A811G3X1"/>
<dbReference type="EMBL" id="CADDAV010000010">
    <property type="protein sequence ID" value="CAB0593994.1"/>
    <property type="molecule type" value="Genomic_DNA"/>
</dbReference>
<sequence>MTPDEKRELAANVLARGKSLAPDRFPQPSADVIEAWGRVLGSINLPALVWAEAVDLWALELVGTRMATPRELKDAARAVLVRWESDPVRAPQLRAHRERLTIERDKQIADGSFGRLRGYQPRKITQQPQPAKAIGGKYKRKGETCPTATEPPSTRPTKSTTQSMSAAPNATPQTANTAKTKKA</sequence>
<organism evidence="2 3">
    <name type="scientific">Corynebacterium diphtheriae</name>
    <dbReference type="NCBI Taxonomy" id="1717"/>
    <lineage>
        <taxon>Bacteria</taxon>
        <taxon>Bacillati</taxon>
        <taxon>Actinomycetota</taxon>
        <taxon>Actinomycetes</taxon>
        <taxon>Mycobacteriales</taxon>
        <taxon>Corynebacteriaceae</taxon>
        <taxon>Corynebacterium</taxon>
    </lineage>
</organism>
<name>A0A811G3X1_CORDP</name>
<feature type="region of interest" description="Disordered" evidence="1">
    <location>
        <begin position="124"/>
        <end position="183"/>
    </location>
</feature>
<evidence type="ECO:0000256" key="1">
    <source>
        <dbReference type="SAM" id="MobiDB-lite"/>
    </source>
</evidence>
<proteinExistence type="predicted"/>
<dbReference type="Proteomes" id="UP000480222">
    <property type="component" value="Unassembled WGS sequence"/>
</dbReference>
<gene>
    <name evidence="2" type="ORF">CIP107547_00898</name>
</gene>